<dbReference type="Proteomes" id="UP000076563">
    <property type="component" value="Unassembled WGS sequence"/>
</dbReference>
<evidence type="ECO:0000313" key="2">
    <source>
        <dbReference type="EMBL" id="KZE79615.1"/>
    </source>
</evidence>
<proteinExistence type="predicted"/>
<evidence type="ECO:0000256" key="1">
    <source>
        <dbReference type="SAM" id="MobiDB-lite"/>
    </source>
</evidence>
<feature type="compositionally biased region" description="Basic and acidic residues" evidence="1">
    <location>
        <begin position="677"/>
        <end position="697"/>
    </location>
</feature>
<accession>A0A161SF75</accession>
<dbReference type="STRING" id="1007103.GCA_000213315_00336"/>
<evidence type="ECO:0000313" key="3">
    <source>
        <dbReference type="Proteomes" id="UP000076563"/>
    </source>
</evidence>
<feature type="compositionally biased region" description="Basic and acidic residues" evidence="1">
    <location>
        <begin position="801"/>
        <end position="871"/>
    </location>
</feature>
<feature type="region of interest" description="Disordered" evidence="1">
    <location>
        <begin position="786"/>
        <end position="894"/>
    </location>
</feature>
<dbReference type="RefSeq" id="WP_063181037.1">
    <property type="nucleotide sequence ID" value="NZ_LQRA01000051.1"/>
</dbReference>
<dbReference type="OrthoDB" id="2664283at2"/>
<keyword evidence="3" id="KW-1185">Reference proteome</keyword>
<sequence length="1083" mass="121243">MQQTERVIAYSDLNVHWPYGTIRLDALELVQQMGDHARLYFTGTVDAEQEEAIAVGSGRYDRIELKASGQERPLFMGQLQEVGLQVVRGMCRVSVTAVSHTYELDIGTKTRSFQKVDARYMEVVDHILEAYPGSAVIDRSFDKLEQGTFMMQYQETDWAFLRRLASHVGADLVPDITAHSSRFWIGIPEGRKQVKLEDVPYTIKREMDAYRETSANGQDAVNESDYTSCRFELETMLEIGDEVLREGQAFVITKRRGTIEQGALKWEYTCALPQGLKRKKTYNLPIIGAAIEGSILKISRNQVKIHLDIDEAQSAQDARWFPYAAEGNQVWYLMPETGSKVKLYFPSAEEDDAMVIQSVRHAPQGEFVEKSGRKMQDPGVKSFGNPQGKEITLGNHDLTMTAKEGSLYITMQSGIGVFMDSATCIRMNSSADMELHGRSVMLYGEKSLHLQTMSDTLELGEGGFKASSGQIKMNLTSSQEYTPIKSAFEQQRDELGLSGLIEKRTKRNKAVRAQGKQDALIEGVKGLWSFVVDAAEITSPAVLLGEHVYEEITGNTLAPLAERNSIAKAAVSGTQYVAEHVKNGQWAEMGSDAVEHVKKQLYEDYVEPIKTKYQGDFQHNPLVTGEEENRKLGEADFKGTMIEVDVALNFVGIGEAKAAIKTLKNAVKDGKKISMKDLKKGASENKAKEAEHGEGAGKRPHGSAEGDSAPSGPPKDGKYIAGGFDASNPSDAIGALLEKMMKEMKDNSPYVIARVEQPVPVGIGMHGGPRYTFTIMKREDYNALYSSASDHTGGGGRGGSGRHDRDKPKRRDEEEQRKRHDEEERERKEREERERREEEERKRKEEERKRKDEEERKRREEERKRLEDKEGPGGTGQGRKPTPEEIEDAINRTPKILDDYTSSIKDGSMYGSDFNPSVTSAAVDATDTSRVGLAGSSIYQSNPSIKRVELKNPNEYVEYYRKMLTDDHIDELVKNNPSNFAGKNVDSIKEEMGKLRNLIQKTKDEAASRGKYYNNDKNLGEPSMQSKWLVENCAEIWAVRDAILQGAKIDNLVLRSLDVRSGSVKPFCKNCNVTFADFMNSMK</sequence>
<dbReference type="eggNOG" id="COG3501">
    <property type="taxonomic scope" value="Bacteria"/>
</dbReference>
<dbReference type="Pfam" id="PF05954">
    <property type="entry name" value="Phage_GPD"/>
    <property type="match status" value="1"/>
</dbReference>
<dbReference type="Gene3D" id="3.55.50.10">
    <property type="entry name" value="Baseplate protein-like domains"/>
    <property type="match status" value="1"/>
</dbReference>
<dbReference type="EMBL" id="LQRA01000051">
    <property type="protein sequence ID" value="KZE79615.1"/>
    <property type="molecule type" value="Genomic_DNA"/>
</dbReference>
<comment type="caution">
    <text evidence="2">The sequence shown here is derived from an EMBL/GenBank/DDBJ whole genome shotgun (WGS) entry which is preliminary data.</text>
</comment>
<feature type="region of interest" description="Disordered" evidence="1">
    <location>
        <begin position="369"/>
        <end position="388"/>
    </location>
</feature>
<dbReference type="SUPFAM" id="SSF69279">
    <property type="entry name" value="Phage tail proteins"/>
    <property type="match status" value="1"/>
</dbReference>
<gene>
    <name evidence="2" type="ORF">AV654_15035</name>
</gene>
<feature type="region of interest" description="Disordered" evidence="1">
    <location>
        <begin position="677"/>
        <end position="725"/>
    </location>
</feature>
<reference evidence="3" key="1">
    <citation type="submission" date="2016-01" db="EMBL/GenBank/DDBJ databases">
        <title>Draft genome of Chromobacterium sp. F49.</title>
        <authorList>
            <person name="Hong K.W."/>
        </authorList>
    </citation>
    <scope>NUCLEOTIDE SEQUENCE [LARGE SCALE GENOMIC DNA]</scope>
    <source>
        <strain evidence="3">M63</strain>
    </source>
</reference>
<protein>
    <recommendedName>
        <fullName evidence="4">Late control protein</fullName>
    </recommendedName>
</protein>
<organism evidence="2 3">
    <name type="scientific">Paenibacillus elgii</name>
    <dbReference type="NCBI Taxonomy" id="189691"/>
    <lineage>
        <taxon>Bacteria</taxon>
        <taxon>Bacillati</taxon>
        <taxon>Bacillota</taxon>
        <taxon>Bacilli</taxon>
        <taxon>Bacillales</taxon>
        <taxon>Paenibacillaceae</taxon>
        <taxon>Paenibacillus</taxon>
    </lineage>
</organism>
<dbReference type="AlphaFoldDB" id="A0A161SF75"/>
<evidence type="ECO:0008006" key="4">
    <source>
        <dbReference type="Google" id="ProtNLM"/>
    </source>
</evidence>
<name>A0A161SF75_9BACL</name>